<gene>
    <name evidence="3" type="ORF">PCOR1329_LOCUS30036</name>
</gene>
<reference evidence="3" key="1">
    <citation type="submission" date="2023-10" db="EMBL/GenBank/DDBJ databases">
        <authorList>
            <person name="Chen Y."/>
            <person name="Shah S."/>
            <person name="Dougan E. K."/>
            <person name="Thang M."/>
            <person name="Chan C."/>
        </authorList>
    </citation>
    <scope>NUCLEOTIDE SEQUENCE [LARGE SCALE GENOMIC DNA]</scope>
</reference>
<evidence type="ECO:0000313" key="3">
    <source>
        <dbReference type="EMBL" id="CAK0831779.1"/>
    </source>
</evidence>
<feature type="region of interest" description="Disordered" evidence="2">
    <location>
        <begin position="1702"/>
        <end position="1739"/>
    </location>
</feature>
<protein>
    <submittedName>
        <fullName evidence="3">Uncharacterized protein</fullName>
    </submittedName>
</protein>
<accession>A0ABN9SJ56</accession>
<dbReference type="EMBL" id="CAUYUJ010011447">
    <property type="protein sequence ID" value="CAK0831779.1"/>
    <property type="molecule type" value="Genomic_DNA"/>
</dbReference>
<evidence type="ECO:0000256" key="2">
    <source>
        <dbReference type="SAM" id="MobiDB-lite"/>
    </source>
</evidence>
<feature type="region of interest" description="Disordered" evidence="2">
    <location>
        <begin position="1"/>
        <end position="52"/>
    </location>
</feature>
<feature type="region of interest" description="Disordered" evidence="2">
    <location>
        <begin position="86"/>
        <end position="111"/>
    </location>
</feature>
<keyword evidence="4" id="KW-1185">Reference proteome</keyword>
<organism evidence="3 4">
    <name type="scientific">Prorocentrum cordatum</name>
    <dbReference type="NCBI Taxonomy" id="2364126"/>
    <lineage>
        <taxon>Eukaryota</taxon>
        <taxon>Sar</taxon>
        <taxon>Alveolata</taxon>
        <taxon>Dinophyceae</taxon>
        <taxon>Prorocentrales</taxon>
        <taxon>Prorocentraceae</taxon>
        <taxon>Prorocentrum</taxon>
    </lineage>
</organism>
<feature type="region of interest" description="Disordered" evidence="2">
    <location>
        <begin position="1761"/>
        <end position="1784"/>
    </location>
</feature>
<proteinExistence type="predicted"/>
<sequence>MVVPPVGMPLTKHSSLRREGSGGWAAAEGHRGPPKGAVGPPRALGEPAAGLQRAAGGPSMVAVGAGWPSVAVAASRRTGALAAEDALRTLHKPPESPPGLRDADDRRQPPSDFVDAARFQEDCYDHMQNIANMATLAKKANKTEDAERHDMELMVLKSALASLQPVREQKRDFNWKLGETRDKMASTQSRIRDLVATEREIEMEIAQLESCKNELEEMQVQQPVQPAVPQPAQQDLIKFLLSMDDRQTKQEQQMATLMGPGSACPDHAALQGGPAVANRRGANSNETVVAYHAFCASHADCADLAGHRGGGDQHAGFDCGSSGEKINTARGWIASEAALGTDITDRADGRPGAERGGEDRCSVQISEGNVNGSIIGSSIKIDGYERFGTCKITIDSGPLSTIRAAEGSCIPGSDPGLAQLVKVTWGLACSKADVSTGRVKAHCGHPANVLVDNAAEAAARGLVGPPRSLPDNLIQAVSFCTSRPWGWLCADCDVKSACPEVLIDGNSIKLEGTAPTARADLDEEPQDHKAPPPRVVEIAVGFKTATFNAQSLRQVHRRGAKGRNRARRAAALRTQLQHQGINLHVLVALAPHSAHQAAVKRAFWTRLKEVSAKRPPNACMIDGNCHLQGEGEDGAAGGWGLTGSMGAESFRMPEWLDLEKVKAANTFQGGHECDYKFTAGKSQTKHRIDFLVADEGVYNCMSEIRVDYGVDLVRKQDGHFPVSARIRQCEKGSIWTDAQDLGLFGAQSELGKDLATGWAKLRNAGADFSWKRLGVEEWALHPVKFISETKAVMLEALDRDYARSLESNAAFLSDCIDAKTPQPEWNTAHRLLLHGGKRHKETLAFPMRIDAQGKKSTIACFLDLTAASYSVMKQFILRLPAEEEELREALSQVGIPEALFIVSNALEGQPILDHIIEDEHLLEMVRDTQAGAFWKVREATAFARPALGTRPGTTLAADGFNVGFKQVIAGTEHDMKQACLDWHPDEVAAHFCTAGLELDWQLGLFWMTSRLLPLLNVLLMFRSRRAVFESDLITGSRRTIRTIATPRAGVEVAAVDPHAHADNDDTATDETDIEGATTEIASVDMTHIAKQIEHHSAQLDHRLHAQTLWLNETHGELQRLANNCAQELAEDLFDITDLGTFFSRRVLSVKLRRLATLGKEQIAAATAQLTATANSFIAQQQQLFNAQVHEFLAASEQNASHPEFQTLQRSAAEHREQCHQRLSRRRWRNGDMLPGCLLINSLFMGTCPNDGFTYKFKAEQPPLLEPWQSLAPSSRVALLTITSDKDNFTMDLMNAHNSELDDQAQDNILAKWMELAVWSLQDPSTGAFLAAGGFNAMSGAARSYVDPIAEGSILGSVPADLSRGSQPLQAYWERLFFMLTEVSTDCPTHYCRDTATAATLDRIFIGRIFALRAMARCIWRNDIHAAQKLKATAADGARFFHVSNGDVGLLDRQEFALIANAANYEFGQMDARLAEHRASKEEGAVVEGERSASTKLPLSKIAYLLDFRLSPNSDTPSNLFGDQPLALINFRTQRGAAPAEKLPAIAGAKSGNKFQRAAEEVRRRQASLHVRNLQCLHSLNDEVLALQSQLRGLVTQGESMRIPSVTAAEKEGAFQLVTQLLMAALSEAARLAANPELSSQQVLEKAFAFCLALQHSRELALSCEAKTQALKLASLLDVELLRQIFSGPLRLRLLAAGAARSSGAGTPLASQQRRGTRASTPSLPSHELRRGRVSVRGSSDHWPDAVEAFVARILQGLAEPLVSPKAPPDKCDDADSAPTAAGDC</sequence>
<feature type="coiled-coil region" evidence="1">
    <location>
        <begin position="194"/>
        <end position="221"/>
    </location>
</feature>
<name>A0ABN9SJ56_9DINO</name>
<feature type="compositionally biased region" description="Polar residues" evidence="2">
    <location>
        <begin position="1708"/>
        <end position="1723"/>
    </location>
</feature>
<dbReference type="Proteomes" id="UP001189429">
    <property type="component" value="Unassembled WGS sequence"/>
</dbReference>
<evidence type="ECO:0000313" key="4">
    <source>
        <dbReference type="Proteomes" id="UP001189429"/>
    </source>
</evidence>
<evidence type="ECO:0000256" key="1">
    <source>
        <dbReference type="SAM" id="Coils"/>
    </source>
</evidence>
<keyword evidence="1" id="KW-0175">Coiled coil</keyword>
<comment type="caution">
    <text evidence="3">The sequence shown here is derived from an EMBL/GenBank/DDBJ whole genome shotgun (WGS) entry which is preliminary data.</text>
</comment>